<accession>D5GFX8</accession>
<dbReference type="GeneID" id="9181766"/>
<dbReference type="eggNOG" id="ENOG502QPVE">
    <property type="taxonomic scope" value="Eukaryota"/>
</dbReference>
<dbReference type="KEGG" id="tml:GSTUM_00001902001"/>
<keyword evidence="3" id="KW-0119">Carbohydrate metabolism</keyword>
<name>D5GFX8_TUBMM</name>
<keyword evidence="6" id="KW-1185">Reference proteome</keyword>
<comment type="similarity">
    <text evidence="2">Belongs to the glycosyl hydrolases 36 family.</text>
</comment>
<organism evidence="5 6">
    <name type="scientific">Tuber melanosporum (strain Mel28)</name>
    <name type="common">Perigord black truffle</name>
    <dbReference type="NCBI Taxonomy" id="656061"/>
    <lineage>
        <taxon>Eukaryota</taxon>
        <taxon>Fungi</taxon>
        <taxon>Dikarya</taxon>
        <taxon>Ascomycota</taxon>
        <taxon>Pezizomycotina</taxon>
        <taxon>Pezizomycetes</taxon>
        <taxon>Pezizales</taxon>
        <taxon>Tuberaceae</taxon>
        <taxon>Tuber</taxon>
    </lineage>
</organism>
<dbReference type="SUPFAM" id="SSF51445">
    <property type="entry name" value="(Trans)glycosidases"/>
    <property type="match status" value="1"/>
</dbReference>
<dbReference type="InterPro" id="IPR017853">
    <property type="entry name" value="GH"/>
</dbReference>
<evidence type="ECO:0000256" key="4">
    <source>
        <dbReference type="ARBA" id="ARBA00049426"/>
    </source>
</evidence>
<dbReference type="STRING" id="656061.D5GFX8"/>
<dbReference type="GO" id="GO:0047274">
    <property type="term" value="F:galactinol-sucrose galactosyltransferase activity"/>
    <property type="evidence" value="ECO:0007669"/>
    <property type="project" value="UniProtKB-EC"/>
</dbReference>
<evidence type="ECO:0000313" key="6">
    <source>
        <dbReference type="Proteomes" id="UP000006911"/>
    </source>
</evidence>
<evidence type="ECO:0000256" key="2">
    <source>
        <dbReference type="ARBA" id="ARBA00007240"/>
    </source>
</evidence>
<dbReference type="EMBL" id="FN430224">
    <property type="protein sequence ID" value="CAZ83421.1"/>
    <property type="molecule type" value="Genomic_DNA"/>
</dbReference>
<comment type="catalytic activity">
    <reaction evidence="4">
        <text>alpha-D-galactosyl-(1-&gt;3)-1D-myo-inositol + sucrose = raffinose + myo-inositol</text>
        <dbReference type="Rhea" id="RHEA:20161"/>
        <dbReference type="ChEBI" id="CHEBI:16634"/>
        <dbReference type="ChEBI" id="CHEBI:17268"/>
        <dbReference type="ChEBI" id="CHEBI:17505"/>
        <dbReference type="ChEBI" id="CHEBI:17992"/>
        <dbReference type="EC" id="2.4.1.82"/>
    </reaction>
</comment>
<dbReference type="PANTHER" id="PTHR31268:SF32">
    <property type="entry name" value="GALACTINOL--SUCROSE GALACTOSYLTRANSFERASE 2-RELATED"/>
    <property type="match status" value="1"/>
</dbReference>
<dbReference type="InParanoid" id="D5GFX8"/>
<dbReference type="OMA" id="HIFANAH"/>
<dbReference type="HOGENOM" id="CLU_006630_0_0_1"/>
<dbReference type="Proteomes" id="UP000006911">
    <property type="component" value="Unassembled WGS sequence"/>
</dbReference>
<dbReference type="InterPro" id="IPR008811">
    <property type="entry name" value="Glycosyl_hydrolases_36"/>
</dbReference>
<gene>
    <name evidence="5" type="ORF">GSTUM_00001902001</name>
</gene>
<reference evidence="5 6" key="1">
    <citation type="journal article" date="2010" name="Nature">
        <title>Perigord black truffle genome uncovers evolutionary origins and mechanisms of symbiosis.</title>
        <authorList>
            <person name="Martin F."/>
            <person name="Kohler A."/>
            <person name="Murat C."/>
            <person name="Balestrini R."/>
            <person name="Coutinho P.M."/>
            <person name="Jaillon O."/>
            <person name="Montanini B."/>
            <person name="Morin E."/>
            <person name="Noel B."/>
            <person name="Percudani R."/>
            <person name="Porcel B."/>
            <person name="Rubini A."/>
            <person name="Amicucci A."/>
            <person name="Amselem J."/>
            <person name="Anthouard V."/>
            <person name="Arcioni S."/>
            <person name="Artiguenave F."/>
            <person name="Aury J.M."/>
            <person name="Ballario P."/>
            <person name="Bolchi A."/>
            <person name="Brenna A."/>
            <person name="Brun A."/>
            <person name="Buee M."/>
            <person name="Cantarel B."/>
            <person name="Chevalier G."/>
            <person name="Couloux A."/>
            <person name="Da Silva C."/>
            <person name="Denoeud F."/>
            <person name="Duplessis S."/>
            <person name="Ghignone S."/>
            <person name="Hilselberger B."/>
            <person name="Iotti M."/>
            <person name="Marcais B."/>
            <person name="Mello A."/>
            <person name="Miranda M."/>
            <person name="Pacioni G."/>
            <person name="Quesneville H."/>
            <person name="Riccioni C."/>
            <person name="Ruotolo R."/>
            <person name="Splivallo R."/>
            <person name="Stocchi V."/>
            <person name="Tisserant E."/>
            <person name="Viscomi A.R."/>
            <person name="Zambonelli A."/>
            <person name="Zampieri E."/>
            <person name="Henrissat B."/>
            <person name="Lebrun M.H."/>
            <person name="Paolocci F."/>
            <person name="Bonfante P."/>
            <person name="Ottonello S."/>
            <person name="Wincker P."/>
        </authorList>
    </citation>
    <scope>NUCLEOTIDE SEQUENCE [LARGE SCALE GENOMIC DNA]</scope>
    <source>
        <strain evidence="5 6">Mel28</strain>
    </source>
</reference>
<dbReference type="Pfam" id="PF05691">
    <property type="entry name" value="Raffinose_syn"/>
    <property type="match status" value="2"/>
</dbReference>
<comment type="catalytic activity">
    <reaction evidence="1">
        <text>Hydrolysis of terminal, non-reducing alpha-D-galactose residues in alpha-D-galactosides, including galactose oligosaccharides, galactomannans and galactolipids.</text>
        <dbReference type="EC" id="3.2.1.22"/>
    </reaction>
</comment>
<dbReference type="InterPro" id="IPR013785">
    <property type="entry name" value="Aldolase_TIM"/>
</dbReference>
<dbReference type="Gene3D" id="3.20.20.70">
    <property type="entry name" value="Aldolase class I"/>
    <property type="match status" value="1"/>
</dbReference>
<protein>
    <submittedName>
        <fullName evidence="5">(Perigord truffle) hypothetical protein</fullName>
    </submittedName>
</protein>
<evidence type="ECO:0000256" key="3">
    <source>
        <dbReference type="ARBA" id="ARBA00023277"/>
    </source>
</evidence>
<evidence type="ECO:0000256" key="1">
    <source>
        <dbReference type="ARBA" id="ARBA00001255"/>
    </source>
</evidence>
<dbReference type="RefSeq" id="XP_002839230.1">
    <property type="nucleotide sequence ID" value="XM_002839184.1"/>
</dbReference>
<dbReference type="GO" id="GO:0004557">
    <property type="term" value="F:alpha-galactosidase activity"/>
    <property type="evidence" value="ECO:0007669"/>
    <property type="project" value="UniProtKB-EC"/>
</dbReference>
<proteinExistence type="inferred from homology"/>
<evidence type="ECO:0000313" key="5">
    <source>
        <dbReference type="EMBL" id="CAZ83421.1"/>
    </source>
</evidence>
<dbReference type="PANTHER" id="PTHR31268">
    <property type="match status" value="1"/>
</dbReference>
<sequence length="918" mass="101445">MTENCCCRHCGARLNDTSKLTLLFLSHFLATPITIRSQVITSTIRSPHSVGLYYSPKKYLLKRATAAPVSSLLQLIYCSMYLNAILSPALGTTTVQSHTKEEIDFVAVLETSQDSRYEQTRWIVQLWYQESEGPWKSADFSPSDGLIPPILSTAAAPNITRRRYSLHLKCRNTNPIQFTLRLKSVLRENAPWIWSNEQNGLGDGRVIFLGPSTGLPTFKSLFHGSDSNIEATCAKSQVPEVELFDVTAPAPPITNGSSTIALGIPAGLELYYALVKLSSPWMGPRQGNSHFSIDLDGLLTGFLRSDGRHVVVLGVSGINGCTTYVRSEAGKVLLKTRNDAGNSQHHRAIIATGWKYQDAVNAAFYRARELIQALTPLSNTVKKSSSIPSWYETWYDGLAYCTWNGLGRELSEEKLLSALQELTDTGIYVTTLIIDDNWQSLRDGSRWDMFEANSKFPLGLGHTTSEIRRRFRNIRHIAVWHSLFGYWDGIAPGGWIDTNYKCINVKWRGGKDICVVDASDVALMYNDFYSFLSKNGIDSIKCDAQYGIDDFDDPKVRQSLGPAYQEAFKINSLKYFSRRVIYSMAHIPYILFRELLPHDASRVLFRNSDDFFPDIPSSHVWHVFANSMNNIYTSNLNCLPDWDMFQSALPTYAGFHAAARCISGGPIYITDTPGHHNISLIKQISAYSPQGYTVALRPSCISLPTDPFVAYNSNRLLKVGNFSGGRGGSSILAVFNVSESQNSELIPMDDFPGLLPGYTYVIRAHTSGGVTAVTPGTGSLMPITLPQYGWELLTAVPVVEITHLKSTGHFTFGVLGIISTMAGVSAIIQQSVNIGLAHITVTITLKALGTIGLYISDLASQDITKFLVTIAGNVVPFHTVKKSSQSNTVLEIDLETAWNELNLSTGWSNAIVIGFHLK</sequence>
<dbReference type="AlphaFoldDB" id="D5GFX8"/>